<evidence type="ECO:0000256" key="2">
    <source>
        <dbReference type="ARBA" id="ARBA00012400"/>
    </source>
</evidence>
<comment type="catalytic activity">
    <reaction evidence="6">
        <text>precorrin-2 + NAD(+) = sirohydrochlorin + NADH + 2 H(+)</text>
        <dbReference type="Rhea" id="RHEA:15613"/>
        <dbReference type="ChEBI" id="CHEBI:15378"/>
        <dbReference type="ChEBI" id="CHEBI:57540"/>
        <dbReference type="ChEBI" id="CHEBI:57945"/>
        <dbReference type="ChEBI" id="CHEBI:58351"/>
        <dbReference type="ChEBI" id="CHEBI:58827"/>
        <dbReference type="EC" id="1.3.1.76"/>
    </reaction>
</comment>
<dbReference type="GO" id="GO:0004325">
    <property type="term" value="F:ferrochelatase activity"/>
    <property type="evidence" value="ECO:0007669"/>
    <property type="project" value="InterPro"/>
</dbReference>
<evidence type="ECO:0000256" key="3">
    <source>
        <dbReference type="ARBA" id="ARBA00023002"/>
    </source>
</evidence>
<dbReference type="Gene3D" id="3.40.50.720">
    <property type="entry name" value="NAD(P)-binding Rossmann-like Domain"/>
    <property type="match status" value="1"/>
</dbReference>
<dbReference type="PANTHER" id="PTHR35330">
    <property type="entry name" value="SIROHEME BIOSYNTHESIS PROTEIN MET8"/>
    <property type="match status" value="1"/>
</dbReference>
<dbReference type="Proteomes" id="UP000075420">
    <property type="component" value="Unassembled WGS sequence"/>
</dbReference>
<dbReference type="SUPFAM" id="SSF75615">
    <property type="entry name" value="Siroheme synthase middle domains-like"/>
    <property type="match status" value="1"/>
</dbReference>
<evidence type="ECO:0000256" key="5">
    <source>
        <dbReference type="ARBA" id="ARBA00023244"/>
    </source>
</evidence>
<evidence type="ECO:0000256" key="4">
    <source>
        <dbReference type="ARBA" id="ARBA00023027"/>
    </source>
</evidence>
<dbReference type="AlphaFoldDB" id="A0A150P3D8"/>
<sequence>MRLFPIALDLNGRRALVIGADGEAPYTVERLLSAGARVSVVAPGEVDGAIERAGREGLLELHRRAFVDDDLASAAIVFLAPGDDALSRRIHRELTDAGRLVCTLDRPEVSNFVNPSVVAAPGLTMSFSSHGVSPGTIRRIREDLSAVFSDPRFARYIEALRRLRESLPRGAERAARMRQATLGFGVEARLRFPAWLERGDEP</sequence>
<dbReference type="InterPro" id="IPR036291">
    <property type="entry name" value="NAD(P)-bd_dom_sf"/>
</dbReference>
<organism evidence="7 8">
    <name type="scientific">Sorangium cellulosum</name>
    <name type="common">Polyangium cellulosum</name>
    <dbReference type="NCBI Taxonomy" id="56"/>
    <lineage>
        <taxon>Bacteria</taxon>
        <taxon>Pseudomonadati</taxon>
        <taxon>Myxococcota</taxon>
        <taxon>Polyangia</taxon>
        <taxon>Polyangiales</taxon>
        <taxon>Polyangiaceae</taxon>
        <taxon>Sorangium</taxon>
    </lineage>
</organism>
<reference evidence="7 8" key="1">
    <citation type="submission" date="2014-02" db="EMBL/GenBank/DDBJ databases">
        <title>The small core and large imbalanced accessory genome model reveals a collaborative survival strategy of Sorangium cellulosum strains in nature.</title>
        <authorList>
            <person name="Han K."/>
            <person name="Peng R."/>
            <person name="Blom J."/>
            <person name="Li Y.-Z."/>
        </authorList>
    </citation>
    <scope>NUCLEOTIDE SEQUENCE [LARGE SCALE GENOMIC DNA]</scope>
    <source>
        <strain evidence="7 8">So0157-25</strain>
    </source>
</reference>
<dbReference type="PANTHER" id="PTHR35330:SF1">
    <property type="entry name" value="SIROHEME BIOSYNTHESIS PROTEIN MET8"/>
    <property type="match status" value="1"/>
</dbReference>
<dbReference type="GO" id="GO:0019354">
    <property type="term" value="P:siroheme biosynthetic process"/>
    <property type="evidence" value="ECO:0007669"/>
    <property type="project" value="UniProtKB-UniPathway"/>
</dbReference>
<protein>
    <recommendedName>
        <fullName evidence="2">precorrin-2 dehydrogenase</fullName>
        <ecNumber evidence="2">1.3.1.76</ecNumber>
    </recommendedName>
</protein>
<evidence type="ECO:0000313" key="7">
    <source>
        <dbReference type="EMBL" id="KYF50101.1"/>
    </source>
</evidence>
<dbReference type="GO" id="GO:0043115">
    <property type="term" value="F:precorrin-2 dehydrogenase activity"/>
    <property type="evidence" value="ECO:0007669"/>
    <property type="project" value="UniProtKB-EC"/>
</dbReference>
<keyword evidence="4" id="KW-0520">NAD</keyword>
<comment type="pathway">
    <text evidence="1">Porphyrin-containing compound metabolism; siroheme biosynthesis; sirohydrochlorin from precorrin-2: step 1/1.</text>
</comment>
<dbReference type="SUPFAM" id="SSF51735">
    <property type="entry name" value="NAD(P)-binding Rossmann-fold domains"/>
    <property type="match status" value="1"/>
</dbReference>
<keyword evidence="3" id="KW-0560">Oxidoreductase</keyword>
<accession>A0A150P3D8</accession>
<dbReference type="Pfam" id="PF13241">
    <property type="entry name" value="NAD_binding_7"/>
    <property type="match status" value="1"/>
</dbReference>
<dbReference type="InterPro" id="IPR028161">
    <property type="entry name" value="Met8-like"/>
</dbReference>
<dbReference type="EC" id="1.3.1.76" evidence="2"/>
<dbReference type="NCBIfam" id="TIGR01470">
    <property type="entry name" value="cysG_Nterm"/>
    <property type="match status" value="1"/>
</dbReference>
<dbReference type="UniPathway" id="UPA00262">
    <property type="reaction ID" value="UER00222"/>
</dbReference>
<proteinExistence type="predicted"/>
<name>A0A150P3D8_SORCE</name>
<dbReference type="EMBL" id="JELY01003280">
    <property type="protein sequence ID" value="KYF50101.1"/>
    <property type="molecule type" value="Genomic_DNA"/>
</dbReference>
<keyword evidence="5" id="KW-0627">Porphyrin biosynthesis</keyword>
<dbReference type="InterPro" id="IPR006367">
    <property type="entry name" value="Sirohaem_synthase_N"/>
</dbReference>
<evidence type="ECO:0000256" key="1">
    <source>
        <dbReference type="ARBA" id="ARBA00005010"/>
    </source>
</evidence>
<evidence type="ECO:0000256" key="6">
    <source>
        <dbReference type="ARBA" id="ARBA00047561"/>
    </source>
</evidence>
<comment type="caution">
    <text evidence="7">The sequence shown here is derived from an EMBL/GenBank/DDBJ whole genome shotgun (WGS) entry which is preliminary data.</text>
</comment>
<evidence type="ECO:0000313" key="8">
    <source>
        <dbReference type="Proteomes" id="UP000075420"/>
    </source>
</evidence>
<gene>
    <name evidence="7" type="ORF">BE08_39600</name>
</gene>